<evidence type="ECO:0000313" key="11">
    <source>
        <dbReference type="EMBL" id="HGY94608.1"/>
    </source>
</evidence>
<dbReference type="NCBIfam" id="TIGR01128">
    <property type="entry name" value="holA"/>
    <property type="match status" value="1"/>
</dbReference>
<evidence type="ECO:0000256" key="8">
    <source>
        <dbReference type="ARBA" id="ARBA00049244"/>
    </source>
</evidence>
<dbReference type="EMBL" id="DTKL01000049">
    <property type="protein sequence ID" value="HGY94608.1"/>
    <property type="molecule type" value="Genomic_DNA"/>
</dbReference>
<gene>
    <name evidence="11" type="primary">holA</name>
    <name evidence="11" type="ORF">ENW50_08005</name>
</gene>
<dbReference type="EC" id="2.7.7.7" evidence="1"/>
<comment type="catalytic activity">
    <reaction evidence="8">
        <text>DNA(n) + a 2'-deoxyribonucleoside 5'-triphosphate = DNA(n+1) + diphosphate</text>
        <dbReference type="Rhea" id="RHEA:22508"/>
        <dbReference type="Rhea" id="RHEA-COMP:17339"/>
        <dbReference type="Rhea" id="RHEA-COMP:17340"/>
        <dbReference type="ChEBI" id="CHEBI:33019"/>
        <dbReference type="ChEBI" id="CHEBI:61560"/>
        <dbReference type="ChEBI" id="CHEBI:173112"/>
        <dbReference type="EC" id="2.7.7.7"/>
    </reaction>
</comment>
<dbReference type="GO" id="GO:0006261">
    <property type="term" value="P:DNA-templated DNA replication"/>
    <property type="evidence" value="ECO:0007669"/>
    <property type="project" value="TreeGrafter"/>
</dbReference>
<organism evidence="11">
    <name type="scientific">Acidobacterium capsulatum</name>
    <dbReference type="NCBI Taxonomy" id="33075"/>
    <lineage>
        <taxon>Bacteria</taxon>
        <taxon>Pseudomonadati</taxon>
        <taxon>Acidobacteriota</taxon>
        <taxon>Terriglobia</taxon>
        <taxon>Terriglobales</taxon>
        <taxon>Acidobacteriaceae</taxon>
        <taxon>Acidobacterium</taxon>
    </lineage>
</organism>
<dbReference type="Pfam" id="PF06144">
    <property type="entry name" value="DNA_pol3_delta"/>
    <property type="match status" value="1"/>
</dbReference>
<dbReference type="GO" id="GO:0003887">
    <property type="term" value="F:DNA-directed DNA polymerase activity"/>
    <property type="evidence" value="ECO:0007669"/>
    <property type="project" value="UniProtKB-KW"/>
</dbReference>
<dbReference type="Gene3D" id="1.10.8.60">
    <property type="match status" value="1"/>
</dbReference>
<dbReference type="GO" id="GO:0009360">
    <property type="term" value="C:DNA polymerase III complex"/>
    <property type="evidence" value="ECO:0007669"/>
    <property type="project" value="InterPro"/>
</dbReference>
<protein>
    <recommendedName>
        <fullName evidence="2">DNA polymerase III subunit delta</fullName>
        <ecNumber evidence="1">2.7.7.7</ecNumber>
    </recommendedName>
</protein>
<dbReference type="AlphaFoldDB" id="A0A7V4XSX0"/>
<dbReference type="PANTHER" id="PTHR34388:SF1">
    <property type="entry name" value="DNA POLYMERASE III SUBUNIT DELTA"/>
    <property type="match status" value="1"/>
</dbReference>
<accession>A0A7V4XSX0</accession>
<feature type="domain" description="DNA polymerase III delta N-terminal" evidence="9">
    <location>
        <begin position="24"/>
        <end position="124"/>
    </location>
</feature>
<dbReference type="SUPFAM" id="SSF52540">
    <property type="entry name" value="P-loop containing nucleoside triphosphate hydrolases"/>
    <property type="match status" value="1"/>
</dbReference>
<evidence type="ECO:0000256" key="7">
    <source>
        <dbReference type="ARBA" id="ARBA00034754"/>
    </source>
</evidence>
<evidence type="ECO:0000256" key="4">
    <source>
        <dbReference type="ARBA" id="ARBA00022695"/>
    </source>
</evidence>
<dbReference type="InterPro" id="IPR010372">
    <property type="entry name" value="DNA_pol3_delta_N"/>
</dbReference>
<dbReference type="Pfam" id="PF21694">
    <property type="entry name" value="DNA_pol3_delta_C"/>
    <property type="match status" value="1"/>
</dbReference>
<evidence type="ECO:0000256" key="1">
    <source>
        <dbReference type="ARBA" id="ARBA00012417"/>
    </source>
</evidence>
<dbReference type="Gene3D" id="1.20.272.10">
    <property type="match status" value="1"/>
</dbReference>
<dbReference type="GO" id="GO:0003677">
    <property type="term" value="F:DNA binding"/>
    <property type="evidence" value="ECO:0007669"/>
    <property type="project" value="InterPro"/>
</dbReference>
<keyword evidence="5" id="KW-0235">DNA replication</keyword>
<evidence type="ECO:0000256" key="3">
    <source>
        <dbReference type="ARBA" id="ARBA00022679"/>
    </source>
</evidence>
<evidence type="ECO:0000259" key="10">
    <source>
        <dbReference type="Pfam" id="PF21694"/>
    </source>
</evidence>
<dbReference type="Gene3D" id="3.40.50.300">
    <property type="entry name" value="P-loop containing nucleotide triphosphate hydrolases"/>
    <property type="match status" value="1"/>
</dbReference>
<keyword evidence="4 11" id="KW-0548">Nucleotidyltransferase</keyword>
<keyword evidence="6" id="KW-0239">DNA-directed DNA polymerase</keyword>
<name>A0A7V4XSX0_9BACT</name>
<dbReference type="SUPFAM" id="SSF48019">
    <property type="entry name" value="post-AAA+ oligomerization domain-like"/>
    <property type="match status" value="1"/>
</dbReference>
<evidence type="ECO:0000256" key="5">
    <source>
        <dbReference type="ARBA" id="ARBA00022705"/>
    </source>
</evidence>
<dbReference type="InterPro" id="IPR027417">
    <property type="entry name" value="P-loop_NTPase"/>
</dbReference>
<evidence type="ECO:0000259" key="9">
    <source>
        <dbReference type="Pfam" id="PF06144"/>
    </source>
</evidence>
<comment type="similarity">
    <text evidence="7">Belongs to the DNA polymerase HolA subunit family.</text>
</comment>
<proteinExistence type="inferred from homology"/>
<sequence length="376" mass="43184">MGAGFASTERFLSELQEQRLRPGYVFAGDEIFLYERCRKAILAALVPPEMRDFCLSDLDLSEVNIFEALDRARTPSLMAPFQVLFLRNLKTLYTRGSKKEEFAAIEEYFRSPNPQALVLFVADHLRIPADPRRMDMDDKNRYERLRETLGEWCGMVELARVDEADALRWLTAESKQYEIQIDSDAARELVDALGADMMMVSNEFEKLMLYVGEKKRITLGDVETMVLAAKQRSLYELTDAISAKDKVRAIALLHGLLNASDGGEDSAIGHLYMLARTFRQMLVILEKNVRDSRAIWQALWQGFRMPPFAADDLIRQARRYKSRRDLTRALRLIARADMELRSQPPDKRLVLERLVMELASEPRSAADSTAQYALDW</sequence>
<keyword evidence="3 11" id="KW-0808">Transferase</keyword>
<reference evidence="11" key="1">
    <citation type="journal article" date="2020" name="mSystems">
        <title>Genome- and Community-Level Interaction Insights into Carbon Utilization and Element Cycling Functions of Hydrothermarchaeota in Hydrothermal Sediment.</title>
        <authorList>
            <person name="Zhou Z."/>
            <person name="Liu Y."/>
            <person name="Xu W."/>
            <person name="Pan J."/>
            <person name="Luo Z.H."/>
            <person name="Li M."/>
        </authorList>
    </citation>
    <scope>NUCLEOTIDE SEQUENCE [LARGE SCALE GENOMIC DNA]</scope>
    <source>
        <strain evidence="11">SpSt-855</strain>
    </source>
</reference>
<evidence type="ECO:0000256" key="6">
    <source>
        <dbReference type="ARBA" id="ARBA00022932"/>
    </source>
</evidence>
<dbReference type="PANTHER" id="PTHR34388">
    <property type="entry name" value="DNA POLYMERASE III SUBUNIT DELTA"/>
    <property type="match status" value="1"/>
</dbReference>
<dbReference type="InterPro" id="IPR008921">
    <property type="entry name" value="DNA_pol3_clamp-load_cplx_C"/>
</dbReference>
<feature type="domain" description="DNA polymerase III delta subunit-like C-terminal" evidence="10">
    <location>
        <begin position="233"/>
        <end position="358"/>
    </location>
</feature>
<comment type="caution">
    <text evidence="11">The sequence shown here is derived from an EMBL/GenBank/DDBJ whole genome shotgun (WGS) entry which is preliminary data.</text>
</comment>
<evidence type="ECO:0000256" key="2">
    <source>
        <dbReference type="ARBA" id="ARBA00017703"/>
    </source>
</evidence>
<dbReference type="InterPro" id="IPR005790">
    <property type="entry name" value="DNA_polIII_delta"/>
</dbReference>
<dbReference type="InterPro" id="IPR048466">
    <property type="entry name" value="DNA_pol3_delta-like_C"/>
</dbReference>